<evidence type="ECO:0000256" key="2">
    <source>
        <dbReference type="SAM" id="Phobius"/>
    </source>
</evidence>
<keyword evidence="2" id="KW-0812">Transmembrane</keyword>
<comment type="caution">
    <text evidence="3">The sequence shown here is derived from an EMBL/GenBank/DDBJ whole genome shotgun (WGS) entry which is preliminary data.</text>
</comment>
<name>A0AAW1QF92_9CHLO</name>
<evidence type="ECO:0000313" key="4">
    <source>
        <dbReference type="Proteomes" id="UP001489004"/>
    </source>
</evidence>
<keyword evidence="4" id="KW-1185">Reference proteome</keyword>
<organism evidence="3 4">
    <name type="scientific">[Myrmecia] bisecta</name>
    <dbReference type="NCBI Taxonomy" id="41462"/>
    <lineage>
        <taxon>Eukaryota</taxon>
        <taxon>Viridiplantae</taxon>
        <taxon>Chlorophyta</taxon>
        <taxon>core chlorophytes</taxon>
        <taxon>Trebouxiophyceae</taxon>
        <taxon>Trebouxiales</taxon>
        <taxon>Trebouxiaceae</taxon>
        <taxon>Myrmecia</taxon>
    </lineage>
</organism>
<feature type="transmembrane region" description="Helical" evidence="2">
    <location>
        <begin position="6"/>
        <end position="23"/>
    </location>
</feature>
<accession>A0AAW1QF92</accession>
<feature type="region of interest" description="Disordered" evidence="1">
    <location>
        <begin position="173"/>
        <end position="216"/>
    </location>
</feature>
<evidence type="ECO:0000256" key="1">
    <source>
        <dbReference type="SAM" id="MobiDB-lite"/>
    </source>
</evidence>
<sequence>MVSKANGVRIALITAGIVLLPAVRSTSSGLSKIAAGLTSVGSALAASGLEGSPSLDVSSVTEGFVGISRGLFSVGKGLQSAAPGFHHMGSGLDAIAPSMRHVGDGCASVGSNLGQVSRSFQDLAAGLNHLAAALVGVGLAYVFAIHGIPALAVGIVLFLSLVLFLRMIMARGSASSGGSSKDRAPSSALMSSKRSKHSSSQTVHSLQTEAVNGGQW</sequence>
<gene>
    <name evidence="3" type="ORF">WJX72_005022</name>
</gene>
<evidence type="ECO:0000313" key="3">
    <source>
        <dbReference type="EMBL" id="KAK9820003.1"/>
    </source>
</evidence>
<keyword evidence="2" id="KW-1133">Transmembrane helix</keyword>
<keyword evidence="2" id="KW-0472">Membrane</keyword>
<dbReference type="EMBL" id="JALJOR010000003">
    <property type="protein sequence ID" value="KAK9820003.1"/>
    <property type="molecule type" value="Genomic_DNA"/>
</dbReference>
<feature type="transmembrane region" description="Helical" evidence="2">
    <location>
        <begin position="150"/>
        <end position="169"/>
    </location>
</feature>
<proteinExistence type="predicted"/>
<protein>
    <submittedName>
        <fullName evidence="3">Uncharacterized protein</fullName>
    </submittedName>
</protein>
<dbReference type="AlphaFoldDB" id="A0AAW1QF92"/>
<feature type="compositionally biased region" description="Polar residues" evidence="1">
    <location>
        <begin position="201"/>
        <end position="210"/>
    </location>
</feature>
<reference evidence="3 4" key="1">
    <citation type="journal article" date="2024" name="Nat. Commun.">
        <title>Phylogenomics reveals the evolutionary origins of lichenization in chlorophyte algae.</title>
        <authorList>
            <person name="Puginier C."/>
            <person name="Libourel C."/>
            <person name="Otte J."/>
            <person name="Skaloud P."/>
            <person name="Haon M."/>
            <person name="Grisel S."/>
            <person name="Petersen M."/>
            <person name="Berrin J.G."/>
            <person name="Delaux P.M."/>
            <person name="Dal Grande F."/>
            <person name="Keller J."/>
        </authorList>
    </citation>
    <scope>NUCLEOTIDE SEQUENCE [LARGE SCALE GENOMIC DNA]</scope>
    <source>
        <strain evidence="3 4">SAG 2043</strain>
    </source>
</reference>
<dbReference type="Proteomes" id="UP001489004">
    <property type="component" value="Unassembled WGS sequence"/>
</dbReference>